<evidence type="ECO:0000256" key="6">
    <source>
        <dbReference type="PROSITE-ProRule" id="PRU10141"/>
    </source>
</evidence>
<dbReference type="AlphaFoldDB" id="A0AAW2NMH8"/>
<dbReference type="PROSITE" id="PS00107">
    <property type="entry name" value="PROTEIN_KINASE_ATP"/>
    <property type="match status" value="1"/>
</dbReference>
<sequence>MAEVVLKLELALEKQQSRKFVAPEKIRSVANDVRPSNDETIPSVSTEQANVASTDTHTVGPTPVGGTTGEMENTDPPAGRKDGRKPKAYESLQRWARQVAFWNRVKPSKKEELVSKLVSEICEAEIKLPKFDLERIAAATNQFSSSNKIGQGGFGSVYKAMLPTGQTVAVKMFSFSTQGIDEFKHEILLVSNLQHHNIVKLLGYSIHGEGGILLYEFMENGSLDTFIFDEVQCHQLQWSLRFKIILGVARGVLYLHEGSQLRIIHRDLKPNNILLDTEMNPRISGFGIARTLGDGQSDTETRIIGTLGYISPEYFIQGNVSEKLDVYSFGIILLEILSGKKHLRYSRYDLNLIAFAWELWSEGRALDLIDDSLGGTFPAEEALRCIHVGLLCTQQHPYHRPTMRSVIVLLLDKGFSLQEKVAEAASYRGSMERSGASDLENEYLESSFIASRTFEYNEHNGIPDLGSDSAATFEYDNTMQR</sequence>
<keyword evidence="4 10" id="KW-0418">Kinase</keyword>
<feature type="region of interest" description="Disordered" evidence="8">
    <location>
        <begin position="31"/>
        <end position="87"/>
    </location>
</feature>
<keyword evidence="1 7" id="KW-0723">Serine/threonine-protein kinase</keyword>
<accession>A0AAW2NMH8</accession>
<dbReference type="FunFam" id="1.10.510.10:FF:000384">
    <property type="entry name" value="G-type lectin S-receptor-like serine/threonine-protein kinase"/>
    <property type="match status" value="1"/>
</dbReference>
<evidence type="ECO:0000256" key="8">
    <source>
        <dbReference type="SAM" id="MobiDB-lite"/>
    </source>
</evidence>
<dbReference type="PROSITE" id="PS00108">
    <property type="entry name" value="PROTEIN_KINASE_ST"/>
    <property type="match status" value="1"/>
</dbReference>
<keyword evidence="2" id="KW-0808">Transferase</keyword>
<evidence type="ECO:0000256" key="7">
    <source>
        <dbReference type="RuleBase" id="RU000304"/>
    </source>
</evidence>
<dbReference type="PANTHER" id="PTHR27002">
    <property type="entry name" value="RECEPTOR-LIKE SERINE/THREONINE-PROTEIN KINASE SD1-8"/>
    <property type="match status" value="1"/>
</dbReference>
<dbReference type="InterPro" id="IPR000719">
    <property type="entry name" value="Prot_kinase_dom"/>
</dbReference>
<gene>
    <name evidence="10" type="ORF">Sangu_1265500</name>
</gene>
<dbReference type="PROSITE" id="PS50011">
    <property type="entry name" value="PROTEIN_KINASE_DOM"/>
    <property type="match status" value="1"/>
</dbReference>
<dbReference type="Gene3D" id="1.10.510.10">
    <property type="entry name" value="Transferase(Phosphotransferase) domain 1"/>
    <property type="match status" value="1"/>
</dbReference>
<organism evidence="10">
    <name type="scientific">Sesamum angustifolium</name>
    <dbReference type="NCBI Taxonomy" id="2727405"/>
    <lineage>
        <taxon>Eukaryota</taxon>
        <taxon>Viridiplantae</taxon>
        <taxon>Streptophyta</taxon>
        <taxon>Embryophyta</taxon>
        <taxon>Tracheophyta</taxon>
        <taxon>Spermatophyta</taxon>
        <taxon>Magnoliopsida</taxon>
        <taxon>eudicotyledons</taxon>
        <taxon>Gunneridae</taxon>
        <taxon>Pentapetalae</taxon>
        <taxon>asterids</taxon>
        <taxon>lamiids</taxon>
        <taxon>Lamiales</taxon>
        <taxon>Pedaliaceae</taxon>
        <taxon>Sesamum</taxon>
    </lineage>
</organism>
<evidence type="ECO:0000256" key="5">
    <source>
        <dbReference type="ARBA" id="ARBA00022840"/>
    </source>
</evidence>
<evidence type="ECO:0000256" key="2">
    <source>
        <dbReference type="ARBA" id="ARBA00022679"/>
    </source>
</evidence>
<evidence type="ECO:0000256" key="3">
    <source>
        <dbReference type="ARBA" id="ARBA00022741"/>
    </source>
</evidence>
<protein>
    <submittedName>
        <fullName evidence="10">G-type lectin S-receptor-like serine/threonine-protein kinase</fullName>
    </submittedName>
</protein>
<evidence type="ECO:0000256" key="4">
    <source>
        <dbReference type="ARBA" id="ARBA00022777"/>
    </source>
</evidence>
<proteinExistence type="inferred from homology"/>
<dbReference type="InterPro" id="IPR011009">
    <property type="entry name" value="Kinase-like_dom_sf"/>
</dbReference>
<feature type="compositionally biased region" description="Polar residues" evidence="8">
    <location>
        <begin position="38"/>
        <end position="57"/>
    </location>
</feature>
<evidence type="ECO:0000313" key="10">
    <source>
        <dbReference type="EMBL" id="KAL0343781.1"/>
    </source>
</evidence>
<keyword evidence="5 6" id="KW-0067">ATP-binding</keyword>
<dbReference type="Pfam" id="PF00069">
    <property type="entry name" value="Pkinase"/>
    <property type="match status" value="1"/>
</dbReference>
<reference evidence="10" key="1">
    <citation type="submission" date="2020-06" db="EMBL/GenBank/DDBJ databases">
        <authorList>
            <person name="Li T."/>
            <person name="Hu X."/>
            <person name="Zhang T."/>
            <person name="Song X."/>
            <person name="Zhang H."/>
            <person name="Dai N."/>
            <person name="Sheng W."/>
            <person name="Hou X."/>
            <person name="Wei L."/>
        </authorList>
    </citation>
    <scope>NUCLEOTIDE SEQUENCE</scope>
    <source>
        <strain evidence="10">G01</strain>
        <tissue evidence="10">Leaf</tissue>
    </source>
</reference>
<dbReference type="GO" id="GO:0004674">
    <property type="term" value="F:protein serine/threonine kinase activity"/>
    <property type="evidence" value="ECO:0007669"/>
    <property type="project" value="UniProtKB-KW"/>
</dbReference>
<comment type="caution">
    <text evidence="10">The sequence shown here is derived from an EMBL/GenBank/DDBJ whole genome shotgun (WGS) entry which is preliminary data.</text>
</comment>
<feature type="domain" description="Protein kinase" evidence="9">
    <location>
        <begin position="143"/>
        <end position="415"/>
    </location>
</feature>
<dbReference type="GO" id="GO:0005524">
    <property type="term" value="F:ATP binding"/>
    <property type="evidence" value="ECO:0007669"/>
    <property type="project" value="UniProtKB-UniRule"/>
</dbReference>
<reference evidence="10" key="2">
    <citation type="journal article" date="2024" name="Plant">
        <title>Genomic evolution and insights into agronomic trait innovations of Sesamum species.</title>
        <authorList>
            <person name="Miao H."/>
            <person name="Wang L."/>
            <person name="Qu L."/>
            <person name="Liu H."/>
            <person name="Sun Y."/>
            <person name="Le M."/>
            <person name="Wang Q."/>
            <person name="Wei S."/>
            <person name="Zheng Y."/>
            <person name="Lin W."/>
            <person name="Duan Y."/>
            <person name="Cao H."/>
            <person name="Xiong S."/>
            <person name="Wang X."/>
            <person name="Wei L."/>
            <person name="Li C."/>
            <person name="Ma Q."/>
            <person name="Ju M."/>
            <person name="Zhao R."/>
            <person name="Li G."/>
            <person name="Mu C."/>
            <person name="Tian Q."/>
            <person name="Mei H."/>
            <person name="Zhang T."/>
            <person name="Gao T."/>
            <person name="Zhang H."/>
        </authorList>
    </citation>
    <scope>NUCLEOTIDE SEQUENCE</scope>
    <source>
        <strain evidence="10">G01</strain>
    </source>
</reference>
<feature type="binding site" evidence="6">
    <location>
        <position position="171"/>
    </location>
    <ligand>
        <name>ATP</name>
        <dbReference type="ChEBI" id="CHEBI:30616"/>
    </ligand>
</feature>
<dbReference type="InterPro" id="IPR008271">
    <property type="entry name" value="Ser/Thr_kinase_AS"/>
</dbReference>
<dbReference type="EMBL" id="JACGWK010000007">
    <property type="protein sequence ID" value="KAL0343781.1"/>
    <property type="molecule type" value="Genomic_DNA"/>
</dbReference>
<dbReference type="Gene3D" id="3.30.200.20">
    <property type="entry name" value="Phosphorylase Kinase, domain 1"/>
    <property type="match status" value="1"/>
</dbReference>
<dbReference type="InterPro" id="IPR017441">
    <property type="entry name" value="Protein_kinase_ATP_BS"/>
</dbReference>
<dbReference type="SMART" id="SM00220">
    <property type="entry name" value="S_TKc"/>
    <property type="match status" value="1"/>
</dbReference>
<comment type="similarity">
    <text evidence="7">Belongs to the protein kinase superfamily.</text>
</comment>
<dbReference type="SUPFAM" id="SSF56112">
    <property type="entry name" value="Protein kinase-like (PK-like)"/>
    <property type="match status" value="1"/>
</dbReference>
<feature type="compositionally biased region" description="Basic and acidic residues" evidence="8">
    <location>
        <begin position="78"/>
        <end position="87"/>
    </location>
</feature>
<dbReference type="PANTHER" id="PTHR27002:SF1097">
    <property type="entry name" value="RECEPTOR-LIKE SERINE_THREONINE-PROTEIN KINASE"/>
    <property type="match status" value="1"/>
</dbReference>
<keyword evidence="3 6" id="KW-0547">Nucleotide-binding</keyword>
<dbReference type="GO" id="GO:0005886">
    <property type="term" value="C:plasma membrane"/>
    <property type="evidence" value="ECO:0007669"/>
    <property type="project" value="TreeGrafter"/>
</dbReference>
<name>A0AAW2NMH8_9LAMI</name>
<evidence type="ECO:0000256" key="1">
    <source>
        <dbReference type="ARBA" id="ARBA00022527"/>
    </source>
</evidence>
<evidence type="ECO:0000259" key="9">
    <source>
        <dbReference type="PROSITE" id="PS50011"/>
    </source>
</evidence>